<dbReference type="AlphaFoldDB" id="A0A8S9RZ67"/>
<sequence>MEFQTFEEMLEYDVNVKEAIIAEEVNQVMQTVYFPTGADQRSVSRSELIIELNMDVEERSIRKKTRHCWATMILYQVFEHRSYQSGKLKNLLGKRKDEDVVKALKGWSTSKSITLEQSKRSKEEGNHLEEVSLSTYILAMHELELVSVMFALQNFPSFWYEERMQASPIKEALRKENVVAYALWMGKFVFDIEKDLKNHEAKLGLIYSAAL</sequence>
<comment type="caution">
    <text evidence="1">The sequence shown here is derived from an EMBL/GenBank/DDBJ whole genome shotgun (WGS) entry which is preliminary data.</text>
</comment>
<evidence type="ECO:0000313" key="2">
    <source>
        <dbReference type="Proteomes" id="UP000712600"/>
    </source>
</evidence>
<reference evidence="1" key="1">
    <citation type="submission" date="2019-12" db="EMBL/GenBank/DDBJ databases">
        <title>Genome sequencing and annotation of Brassica cretica.</title>
        <authorList>
            <person name="Studholme D.J."/>
            <person name="Sarris P."/>
        </authorList>
    </citation>
    <scope>NUCLEOTIDE SEQUENCE</scope>
    <source>
        <strain evidence="1">PFS-109/04</strain>
        <tissue evidence="1">Leaf</tissue>
    </source>
</reference>
<proteinExistence type="predicted"/>
<protein>
    <submittedName>
        <fullName evidence="1">Uncharacterized protein</fullName>
    </submittedName>
</protein>
<organism evidence="1 2">
    <name type="scientific">Brassica cretica</name>
    <name type="common">Mustard</name>
    <dbReference type="NCBI Taxonomy" id="69181"/>
    <lineage>
        <taxon>Eukaryota</taxon>
        <taxon>Viridiplantae</taxon>
        <taxon>Streptophyta</taxon>
        <taxon>Embryophyta</taxon>
        <taxon>Tracheophyta</taxon>
        <taxon>Spermatophyta</taxon>
        <taxon>Magnoliopsida</taxon>
        <taxon>eudicotyledons</taxon>
        <taxon>Gunneridae</taxon>
        <taxon>Pentapetalae</taxon>
        <taxon>rosids</taxon>
        <taxon>malvids</taxon>
        <taxon>Brassicales</taxon>
        <taxon>Brassicaceae</taxon>
        <taxon>Brassiceae</taxon>
        <taxon>Brassica</taxon>
    </lineage>
</organism>
<evidence type="ECO:0000313" key="1">
    <source>
        <dbReference type="EMBL" id="KAF3585668.1"/>
    </source>
</evidence>
<dbReference type="EMBL" id="QGKX02000088">
    <property type="protein sequence ID" value="KAF3585668.1"/>
    <property type="molecule type" value="Genomic_DNA"/>
</dbReference>
<accession>A0A8S9RZ67</accession>
<dbReference type="Proteomes" id="UP000712600">
    <property type="component" value="Unassembled WGS sequence"/>
</dbReference>
<name>A0A8S9RZ67_BRACR</name>
<gene>
    <name evidence="1" type="ORF">F2Q69_00029923</name>
</gene>